<comment type="caution">
    <text evidence="1">The sequence shown here is derived from an EMBL/GenBank/DDBJ whole genome shotgun (WGS) entry which is preliminary data.</text>
</comment>
<name>A0A0F9IU46_9ZZZZ</name>
<evidence type="ECO:0000313" key="1">
    <source>
        <dbReference type="EMBL" id="KKM60879.1"/>
    </source>
</evidence>
<protein>
    <recommendedName>
        <fullName evidence="2">DNA (cytosine-5-)-methyltransferase</fullName>
    </recommendedName>
</protein>
<reference evidence="1" key="1">
    <citation type="journal article" date="2015" name="Nature">
        <title>Complex archaea that bridge the gap between prokaryotes and eukaryotes.</title>
        <authorList>
            <person name="Spang A."/>
            <person name="Saw J.H."/>
            <person name="Jorgensen S.L."/>
            <person name="Zaremba-Niedzwiedzka K."/>
            <person name="Martijn J."/>
            <person name="Lind A.E."/>
            <person name="van Eijk R."/>
            <person name="Schleper C."/>
            <person name="Guy L."/>
            <person name="Ettema T.J."/>
        </authorList>
    </citation>
    <scope>NUCLEOTIDE SEQUENCE</scope>
</reference>
<evidence type="ECO:0008006" key="2">
    <source>
        <dbReference type="Google" id="ProtNLM"/>
    </source>
</evidence>
<organism evidence="1">
    <name type="scientific">marine sediment metagenome</name>
    <dbReference type="NCBI Taxonomy" id="412755"/>
    <lineage>
        <taxon>unclassified sequences</taxon>
        <taxon>metagenomes</taxon>
        <taxon>ecological metagenomes</taxon>
    </lineage>
</organism>
<gene>
    <name evidence="1" type="ORF">LCGC14_1537420</name>
</gene>
<dbReference type="AlphaFoldDB" id="A0A0F9IU46"/>
<dbReference type="EMBL" id="LAZR01011592">
    <property type="protein sequence ID" value="KKM60879.1"/>
    <property type="molecule type" value="Genomic_DNA"/>
</dbReference>
<dbReference type="InterPro" id="IPR029063">
    <property type="entry name" value="SAM-dependent_MTases_sf"/>
</dbReference>
<proteinExistence type="predicted"/>
<dbReference type="SUPFAM" id="SSF53335">
    <property type="entry name" value="S-adenosyl-L-methionine-dependent methyltransferases"/>
    <property type="match status" value="1"/>
</dbReference>
<dbReference type="Gene3D" id="3.40.50.150">
    <property type="entry name" value="Vaccinia Virus protein VP39"/>
    <property type="match status" value="1"/>
</dbReference>
<sequence length="215" mass="24026">MGLHRAGFDVVGVDIEPQKNYPFEFHQADAMTYPLKGFDAYWASPPCQKFTAMRTMHNAKEHDDLLTPTRERLVATAKPYIMENVPGAPMTGAYVILCGTMFGLGTGDAELRRHRLFELEGFYLLTPRCMHYHRGRVTIGNYGDGNGRAYRKHPATVGVYGGAGGQSIRDGTQQFSTDQRREAMGIDWMSGDELSQAIPPAYSEYIGTQLMKVLH</sequence>
<accession>A0A0F9IU46</accession>